<dbReference type="InterPro" id="IPR007530">
    <property type="entry name" value="Aminoglycoside_adenylylTfrase"/>
</dbReference>
<name>A0A8J3IJX4_9CHLR</name>
<proteinExistence type="predicted"/>
<comment type="caution">
    <text evidence="1">The sequence shown here is derived from an EMBL/GenBank/DDBJ whole genome shotgun (WGS) entry which is preliminary data.</text>
</comment>
<dbReference type="RefSeq" id="WP_220205818.1">
    <property type="nucleotide sequence ID" value="NZ_BNJK01000001.1"/>
</dbReference>
<dbReference type="InterPro" id="IPR043519">
    <property type="entry name" value="NT_sf"/>
</dbReference>
<accession>A0A8J3IJX4</accession>
<sequence>MIQKGQWQETAVRDLVTLLEPQEAVRALILKGSYANPAIQPDIWSDIDITLVVSDEKLSTFFPTLSWLEPLGDLYTFDQSTHAHGGTTRACFTDFRRIDCTFVEEAHFLDQPIHSTATRLLFSRSPVVDDNLAHITVGPPAAPQITSADFKHMSNQFWFKGMLITSKVMRNDLLIATHLALELIQDLCILAMMLRDRTYGTSHHRQGGMGNDFIAQLNQTRHLYTALGILETVKDCSIQFDSLAQQWVPGYQERRYPLLAWIAHAQEMLSGPDI</sequence>
<dbReference type="Proteomes" id="UP000597444">
    <property type="component" value="Unassembled WGS sequence"/>
</dbReference>
<gene>
    <name evidence="1" type="ORF">KSF_051660</name>
</gene>
<dbReference type="Pfam" id="PF04439">
    <property type="entry name" value="Adenyl_transf"/>
    <property type="match status" value="1"/>
</dbReference>
<evidence type="ECO:0000313" key="1">
    <source>
        <dbReference type="EMBL" id="GHO95118.1"/>
    </source>
</evidence>
<protein>
    <submittedName>
        <fullName evidence="1">Uncharacterized protein</fullName>
    </submittedName>
</protein>
<dbReference type="AlphaFoldDB" id="A0A8J3IJX4"/>
<evidence type="ECO:0000313" key="2">
    <source>
        <dbReference type="Proteomes" id="UP000597444"/>
    </source>
</evidence>
<keyword evidence="2" id="KW-1185">Reference proteome</keyword>
<dbReference type="EMBL" id="BNJK01000001">
    <property type="protein sequence ID" value="GHO95118.1"/>
    <property type="molecule type" value="Genomic_DNA"/>
</dbReference>
<dbReference type="Gene3D" id="3.30.460.10">
    <property type="entry name" value="Beta Polymerase, domain 2"/>
    <property type="match status" value="1"/>
</dbReference>
<dbReference type="SUPFAM" id="SSF81301">
    <property type="entry name" value="Nucleotidyltransferase"/>
    <property type="match status" value="1"/>
</dbReference>
<reference evidence="1" key="1">
    <citation type="submission" date="2020-10" db="EMBL/GenBank/DDBJ databases">
        <title>Taxonomic study of unclassified bacteria belonging to the class Ktedonobacteria.</title>
        <authorList>
            <person name="Yabe S."/>
            <person name="Wang C.M."/>
            <person name="Zheng Y."/>
            <person name="Sakai Y."/>
            <person name="Cavaletti L."/>
            <person name="Monciardini P."/>
            <person name="Donadio S."/>
        </authorList>
    </citation>
    <scope>NUCLEOTIDE SEQUENCE</scope>
    <source>
        <strain evidence="1">ID150040</strain>
    </source>
</reference>
<organism evidence="1 2">
    <name type="scientific">Reticulibacter mediterranei</name>
    <dbReference type="NCBI Taxonomy" id="2778369"/>
    <lineage>
        <taxon>Bacteria</taxon>
        <taxon>Bacillati</taxon>
        <taxon>Chloroflexota</taxon>
        <taxon>Ktedonobacteria</taxon>
        <taxon>Ktedonobacterales</taxon>
        <taxon>Reticulibacteraceae</taxon>
        <taxon>Reticulibacter</taxon>
    </lineage>
</organism>